<dbReference type="InterPro" id="IPR004558">
    <property type="entry name" value="Coprogen_oxidase_HemN"/>
</dbReference>
<evidence type="ECO:0000256" key="5">
    <source>
        <dbReference type="ARBA" id="ARBA00022485"/>
    </source>
</evidence>
<keyword evidence="5 14" id="KW-0004">4Fe-4S</keyword>
<dbReference type="SFLD" id="SFLDG01065">
    <property type="entry name" value="anaerobic_coproporphyrinogen-I"/>
    <property type="match status" value="1"/>
</dbReference>
<evidence type="ECO:0000313" key="18">
    <source>
        <dbReference type="EMBL" id="SLN48587.1"/>
    </source>
</evidence>
<dbReference type="GO" id="GO:0006782">
    <property type="term" value="P:protoporphyrinogen IX biosynthetic process"/>
    <property type="evidence" value="ECO:0007669"/>
    <property type="project" value="UniProtKB-UniPathway"/>
</dbReference>
<evidence type="ECO:0000256" key="15">
    <source>
        <dbReference type="PIRSR" id="PIRSR000167-1"/>
    </source>
</evidence>
<feature type="binding site" evidence="15">
    <location>
        <begin position="109"/>
        <end position="110"/>
    </location>
    <ligand>
        <name>S-adenosyl-L-methionine</name>
        <dbReference type="ChEBI" id="CHEBI:59789"/>
        <label>2</label>
    </ligand>
</feature>
<dbReference type="PANTHER" id="PTHR13932:SF6">
    <property type="entry name" value="OXYGEN-INDEPENDENT COPROPORPHYRINOGEN III OXIDASE"/>
    <property type="match status" value="1"/>
</dbReference>
<dbReference type="InterPro" id="IPR034505">
    <property type="entry name" value="Coproporphyrinogen-III_oxidase"/>
</dbReference>
<evidence type="ECO:0000313" key="19">
    <source>
        <dbReference type="Proteomes" id="UP000193623"/>
    </source>
</evidence>
<dbReference type="RefSeq" id="WP_235000733.1">
    <property type="nucleotide sequence ID" value="NZ_FWFT01000004.1"/>
</dbReference>
<comment type="subunit">
    <text evidence="4">Monomer.</text>
</comment>
<comment type="pathway">
    <text evidence="2 14">Porphyrin-containing compound metabolism; protoporphyrin-IX biosynthesis; protoporphyrinogen-IX from coproporphyrinogen-III (AdoMet route): step 1/1.</text>
</comment>
<comment type="similarity">
    <text evidence="3 14">Belongs to the anaerobic coproporphyrinogen-III oxidase family.</text>
</comment>
<proteinExistence type="inferred from homology"/>
<keyword evidence="10 14" id="KW-0408">Iron</keyword>
<feature type="binding site" evidence="15">
    <location>
        <position position="141"/>
    </location>
    <ligand>
        <name>S-adenosyl-L-methionine</name>
        <dbReference type="ChEBI" id="CHEBI:59789"/>
        <label>1</label>
    </ligand>
</feature>
<name>A0A1Y5SUF4_9RHOB</name>
<protein>
    <recommendedName>
        <fullName evidence="14">Coproporphyrinogen-III oxidase</fullName>
        <ecNumber evidence="14">1.3.98.3</ecNumber>
    </recommendedName>
</protein>
<dbReference type="InterPro" id="IPR058240">
    <property type="entry name" value="rSAM_sf"/>
</dbReference>
<dbReference type="Pfam" id="PF04055">
    <property type="entry name" value="Radical_SAM"/>
    <property type="match status" value="1"/>
</dbReference>
<evidence type="ECO:0000256" key="14">
    <source>
        <dbReference type="PIRNR" id="PIRNR000167"/>
    </source>
</evidence>
<feature type="binding site" evidence="15">
    <location>
        <position position="108"/>
    </location>
    <ligand>
        <name>S-adenosyl-L-methionine</name>
        <dbReference type="ChEBI" id="CHEBI:59789"/>
        <label>1</label>
    </ligand>
</feature>
<evidence type="ECO:0000256" key="13">
    <source>
        <dbReference type="ARBA" id="ARBA00048321"/>
    </source>
</evidence>
<comment type="subcellular location">
    <subcellularLocation>
        <location evidence="1 14">Cytoplasm</location>
    </subcellularLocation>
</comment>
<dbReference type="PANTHER" id="PTHR13932">
    <property type="entry name" value="COPROPORPHYRINIGEN III OXIDASE"/>
    <property type="match status" value="1"/>
</dbReference>
<keyword evidence="7 14" id="KW-0949">S-adenosyl-L-methionine</keyword>
<dbReference type="CDD" id="cd01335">
    <property type="entry name" value="Radical_SAM"/>
    <property type="match status" value="1"/>
</dbReference>
<dbReference type="PIRSF" id="PIRSF000167">
    <property type="entry name" value="HemN"/>
    <property type="match status" value="1"/>
</dbReference>
<feature type="binding site" evidence="15">
    <location>
        <position position="239"/>
    </location>
    <ligand>
        <name>S-adenosyl-L-methionine</name>
        <dbReference type="ChEBI" id="CHEBI:59789"/>
        <label>2</label>
    </ligand>
</feature>
<comment type="catalytic activity">
    <reaction evidence="13 14">
        <text>coproporphyrinogen III + 2 S-adenosyl-L-methionine = protoporphyrinogen IX + 2 5'-deoxyadenosine + 2 L-methionine + 2 CO2</text>
        <dbReference type="Rhea" id="RHEA:15425"/>
        <dbReference type="ChEBI" id="CHEBI:16526"/>
        <dbReference type="ChEBI" id="CHEBI:17319"/>
        <dbReference type="ChEBI" id="CHEBI:57307"/>
        <dbReference type="ChEBI" id="CHEBI:57309"/>
        <dbReference type="ChEBI" id="CHEBI:57844"/>
        <dbReference type="ChEBI" id="CHEBI:59789"/>
        <dbReference type="EC" id="1.3.98.3"/>
    </reaction>
</comment>
<feature type="binding site" evidence="16">
    <location>
        <position position="57"/>
    </location>
    <ligand>
        <name>[4Fe-4S] cluster</name>
        <dbReference type="ChEBI" id="CHEBI:49883"/>
        <note>4Fe-4S-S-AdoMet</note>
    </ligand>
</feature>
<dbReference type="InterPro" id="IPR007197">
    <property type="entry name" value="rSAM"/>
</dbReference>
<feature type="binding site" evidence="15">
    <location>
        <position position="325"/>
    </location>
    <ligand>
        <name>S-adenosyl-L-methionine</name>
        <dbReference type="ChEBI" id="CHEBI:59789"/>
        <label>1</label>
    </ligand>
</feature>
<feature type="binding site" evidence="15">
    <location>
        <begin position="63"/>
        <end position="65"/>
    </location>
    <ligand>
        <name>S-adenosyl-L-methionine</name>
        <dbReference type="ChEBI" id="CHEBI:59789"/>
        <label>2</label>
    </ligand>
</feature>
<gene>
    <name evidence="18" type="primary">hemN_2</name>
    <name evidence="18" type="ORF">PSJ8397_02493</name>
</gene>
<dbReference type="InterPro" id="IPR006638">
    <property type="entry name" value="Elp3/MiaA/NifB-like_rSAM"/>
</dbReference>
<evidence type="ECO:0000256" key="2">
    <source>
        <dbReference type="ARBA" id="ARBA00004785"/>
    </source>
</evidence>
<evidence type="ECO:0000259" key="17">
    <source>
        <dbReference type="PROSITE" id="PS51918"/>
    </source>
</evidence>
<feature type="binding site" evidence="16">
    <location>
        <position position="64"/>
    </location>
    <ligand>
        <name>[4Fe-4S] cluster</name>
        <dbReference type="ChEBI" id="CHEBI:49883"/>
        <note>4Fe-4S-S-AdoMet</note>
    </ligand>
</feature>
<dbReference type="GO" id="GO:0004109">
    <property type="term" value="F:coproporphyrinogen oxidase activity"/>
    <property type="evidence" value="ECO:0007669"/>
    <property type="project" value="InterPro"/>
</dbReference>
<evidence type="ECO:0000256" key="16">
    <source>
        <dbReference type="PIRSR" id="PIRSR000167-2"/>
    </source>
</evidence>
<comment type="cofactor">
    <cofactor evidence="14 16">
        <name>[4Fe-4S] cluster</name>
        <dbReference type="ChEBI" id="CHEBI:49883"/>
    </cofactor>
    <text evidence="14 16">Binds 1 [4Fe-4S] cluster. The cluster is coordinated with 3 cysteines and an exchangeable S-adenosyl-L-methionine.</text>
</comment>
<dbReference type="EMBL" id="FWFT01000004">
    <property type="protein sequence ID" value="SLN48587.1"/>
    <property type="molecule type" value="Genomic_DNA"/>
</dbReference>
<evidence type="ECO:0000256" key="12">
    <source>
        <dbReference type="ARBA" id="ARBA00023244"/>
    </source>
</evidence>
<organism evidence="18 19">
    <name type="scientific">Pseudooctadecabacter jejudonensis</name>
    <dbReference type="NCBI Taxonomy" id="1391910"/>
    <lineage>
        <taxon>Bacteria</taxon>
        <taxon>Pseudomonadati</taxon>
        <taxon>Pseudomonadota</taxon>
        <taxon>Alphaproteobacteria</taxon>
        <taxon>Rhodobacterales</taxon>
        <taxon>Paracoccaceae</taxon>
        <taxon>Pseudooctadecabacter</taxon>
    </lineage>
</organism>
<evidence type="ECO:0000256" key="7">
    <source>
        <dbReference type="ARBA" id="ARBA00022691"/>
    </source>
</evidence>
<keyword evidence="11 14" id="KW-0411">Iron-sulfur</keyword>
<evidence type="ECO:0000256" key="9">
    <source>
        <dbReference type="ARBA" id="ARBA00023002"/>
    </source>
</evidence>
<feature type="binding site" evidence="15">
    <location>
        <position position="168"/>
    </location>
    <ligand>
        <name>S-adenosyl-L-methionine</name>
        <dbReference type="ChEBI" id="CHEBI:59789"/>
        <label>2</label>
    </ligand>
</feature>
<dbReference type="UniPathway" id="UPA00251">
    <property type="reaction ID" value="UER00323"/>
</dbReference>
<evidence type="ECO:0000256" key="10">
    <source>
        <dbReference type="ARBA" id="ARBA00023004"/>
    </source>
</evidence>
<dbReference type="GO" id="GO:0005737">
    <property type="term" value="C:cytoplasm"/>
    <property type="evidence" value="ECO:0007669"/>
    <property type="project" value="UniProtKB-SubCell"/>
</dbReference>
<evidence type="ECO:0000256" key="6">
    <source>
        <dbReference type="ARBA" id="ARBA00022490"/>
    </source>
</evidence>
<keyword evidence="12 14" id="KW-0627">Porphyrin biosynthesis</keyword>
<keyword evidence="6 14" id="KW-0963">Cytoplasm</keyword>
<evidence type="ECO:0000256" key="4">
    <source>
        <dbReference type="ARBA" id="ARBA00011245"/>
    </source>
</evidence>
<sequence length="448" mass="48907">MNLFRSLGLFDAKVPRYTSYPPANRFEADVGARRQRGWLGEVRGDAPVSLYAHIPFCRRLCWFCACRTQGTKTLSPVAGYVKTLMSEIEATARVLPRGVAASRLHLGGGTPTLLSAEMMATLLDSITGHFGRAEDYEFSVEIDPTEAAPATLDCLARYGMDRASIGVQDFDDRVQKAIGREQGFEVTQDVVAQLRTGGVQSLNIDFLYGLPFQTAESLTRTIDQVASLRPDRLALYGYAHVPHVSKRQTMIPGEALPSAEARFEMSQIAKDRLEALGYLPLGIDHFALPHDSLAKAAASGRMQRNFQGYTDDPCDTLIGFGASAISKFPQGYAQNAVSTSAYVQRVEQGGLAAHKGLVLSDHDRFVARLIDMIMCDGRVSVARVLTDFPDHGEDLVQIIGRLMTLFAGAVAYDGDVLHLNDDMRPLTRLIAAQMDCTAQGAFVHSLAV</sequence>
<feature type="binding site" evidence="16">
    <location>
        <position position="61"/>
    </location>
    <ligand>
        <name>[4Fe-4S] cluster</name>
        <dbReference type="ChEBI" id="CHEBI:49883"/>
        <note>4Fe-4S-S-AdoMet</note>
    </ligand>
</feature>
<dbReference type="SUPFAM" id="SSF102114">
    <property type="entry name" value="Radical SAM enzymes"/>
    <property type="match status" value="1"/>
</dbReference>
<keyword evidence="8 14" id="KW-0479">Metal-binding</keyword>
<dbReference type="SMART" id="SM00729">
    <property type="entry name" value="Elp3"/>
    <property type="match status" value="1"/>
</dbReference>
<dbReference type="AlphaFoldDB" id="A0A1Y5SUF4"/>
<dbReference type="NCBIfam" id="TIGR00538">
    <property type="entry name" value="hemN"/>
    <property type="match status" value="1"/>
</dbReference>
<evidence type="ECO:0000256" key="8">
    <source>
        <dbReference type="ARBA" id="ARBA00022723"/>
    </source>
</evidence>
<feature type="binding site" evidence="15">
    <location>
        <position position="180"/>
    </location>
    <ligand>
        <name>S-adenosyl-L-methionine</name>
        <dbReference type="ChEBI" id="CHEBI:59789"/>
        <label>2</label>
    </ligand>
</feature>
<dbReference type="Gene3D" id="3.30.750.200">
    <property type="match status" value="1"/>
</dbReference>
<dbReference type="GO" id="GO:0051989">
    <property type="term" value="F:coproporphyrinogen dehydrogenase activity"/>
    <property type="evidence" value="ECO:0007669"/>
    <property type="project" value="UniProtKB-EC"/>
</dbReference>
<evidence type="ECO:0000256" key="3">
    <source>
        <dbReference type="ARBA" id="ARBA00005493"/>
    </source>
</evidence>
<accession>A0A1Y5SUF4</accession>
<feature type="binding site" evidence="15">
    <location>
        <position position="51"/>
    </location>
    <ligand>
        <name>S-adenosyl-L-methionine</name>
        <dbReference type="ChEBI" id="CHEBI:59789"/>
        <label>1</label>
    </ligand>
</feature>
<keyword evidence="9 14" id="KW-0560">Oxidoreductase</keyword>
<feature type="binding site" evidence="15">
    <location>
        <position position="205"/>
    </location>
    <ligand>
        <name>S-adenosyl-L-methionine</name>
        <dbReference type="ChEBI" id="CHEBI:59789"/>
        <label>2</label>
    </ligand>
</feature>
<dbReference type="Proteomes" id="UP000193623">
    <property type="component" value="Unassembled WGS sequence"/>
</dbReference>
<reference evidence="18 19" key="1">
    <citation type="submission" date="2017-03" db="EMBL/GenBank/DDBJ databases">
        <authorList>
            <person name="Afonso C.L."/>
            <person name="Miller P.J."/>
            <person name="Scott M.A."/>
            <person name="Spackman E."/>
            <person name="Goraichik I."/>
            <person name="Dimitrov K.M."/>
            <person name="Suarez D.L."/>
            <person name="Swayne D.E."/>
        </authorList>
    </citation>
    <scope>NUCLEOTIDE SEQUENCE [LARGE SCALE GENOMIC DNA]</scope>
    <source>
        <strain evidence="18 19">CECT 8397</strain>
    </source>
</reference>
<dbReference type="GO" id="GO:0051539">
    <property type="term" value="F:4 iron, 4 sulfur cluster binding"/>
    <property type="evidence" value="ECO:0007669"/>
    <property type="project" value="UniProtKB-KW"/>
</dbReference>
<keyword evidence="19" id="KW-1185">Reference proteome</keyword>
<dbReference type="EC" id="1.3.98.3" evidence="14"/>
<evidence type="ECO:0000256" key="1">
    <source>
        <dbReference type="ARBA" id="ARBA00004496"/>
    </source>
</evidence>
<dbReference type="SFLD" id="SFLDS00029">
    <property type="entry name" value="Radical_SAM"/>
    <property type="match status" value="1"/>
</dbReference>
<feature type="domain" description="Radical SAM core" evidence="17">
    <location>
        <begin position="42"/>
        <end position="275"/>
    </location>
</feature>
<evidence type="ECO:0000256" key="11">
    <source>
        <dbReference type="ARBA" id="ARBA00023014"/>
    </source>
</evidence>
<dbReference type="PROSITE" id="PS51918">
    <property type="entry name" value="RADICAL_SAM"/>
    <property type="match status" value="1"/>
</dbReference>
<dbReference type="GO" id="GO:0046872">
    <property type="term" value="F:metal ion binding"/>
    <property type="evidence" value="ECO:0007669"/>
    <property type="project" value="UniProtKB-KW"/>
</dbReference>